<feature type="compositionally biased region" description="Basic and acidic residues" evidence="5">
    <location>
        <begin position="12"/>
        <end position="21"/>
    </location>
</feature>
<dbReference type="InterPro" id="IPR044839">
    <property type="entry name" value="NDR1-like"/>
</dbReference>
<dbReference type="GO" id="GO:0098542">
    <property type="term" value="P:defense response to other organism"/>
    <property type="evidence" value="ECO:0007669"/>
    <property type="project" value="InterPro"/>
</dbReference>
<evidence type="ECO:0000256" key="1">
    <source>
        <dbReference type="ARBA" id="ARBA00004167"/>
    </source>
</evidence>
<keyword evidence="8" id="KW-1185">Reference proteome</keyword>
<protein>
    <submittedName>
        <fullName evidence="9">NDR1/HIN1-like protein 12</fullName>
    </submittedName>
</protein>
<dbReference type="GeneID" id="111015429"/>
<keyword evidence="4 6" id="KW-0472">Membrane</keyword>
<reference evidence="9" key="1">
    <citation type="submission" date="2025-08" db="UniProtKB">
        <authorList>
            <consortium name="RefSeq"/>
        </authorList>
    </citation>
    <scope>IDENTIFICATION</scope>
    <source>
        <strain evidence="9">OHB3-1</strain>
    </source>
</reference>
<comment type="subcellular location">
    <subcellularLocation>
        <location evidence="1">Membrane</location>
        <topology evidence="1">Single-pass membrane protein</topology>
    </subcellularLocation>
</comment>
<dbReference type="PANTHER" id="PTHR31415">
    <property type="entry name" value="OS05G0367900 PROTEIN"/>
    <property type="match status" value="1"/>
</dbReference>
<dbReference type="OrthoDB" id="746161at2759"/>
<organism evidence="8 9">
    <name type="scientific">Momordica charantia</name>
    <name type="common">Bitter gourd</name>
    <name type="synonym">Balsam pear</name>
    <dbReference type="NCBI Taxonomy" id="3673"/>
    <lineage>
        <taxon>Eukaryota</taxon>
        <taxon>Viridiplantae</taxon>
        <taxon>Streptophyta</taxon>
        <taxon>Embryophyta</taxon>
        <taxon>Tracheophyta</taxon>
        <taxon>Spermatophyta</taxon>
        <taxon>Magnoliopsida</taxon>
        <taxon>eudicotyledons</taxon>
        <taxon>Gunneridae</taxon>
        <taxon>Pentapetalae</taxon>
        <taxon>rosids</taxon>
        <taxon>fabids</taxon>
        <taxon>Cucurbitales</taxon>
        <taxon>Cucurbitaceae</taxon>
        <taxon>Momordiceae</taxon>
        <taxon>Momordica</taxon>
    </lineage>
</organism>
<sequence length="225" mass="25055">MAEEVQGQGQDQHQHQEELKEAKHRKRIYPSQYYSKSTHRSVCACISIFLLMIGVVALILWLVYRPTDPQFTVVSAAIYDLNMSSPPLLSTTMQFTIITRNPNRRVSIYYDRLTAFVSYRNQQITSQVMLPPLFHEKRSTLAMSPVLGGGAVPTSLEVVNGLVTDQTIGVIGLRVALLGRIRWKAGLVKTGHYSVYVRCDVLVGVKRGLVGQVPLLGSPACKVDI</sequence>
<feature type="domain" description="Late embryogenesis abundant protein LEA-2 subgroup" evidence="7">
    <location>
        <begin position="100"/>
        <end position="199"/>
    </location>
</feature>
<feature type="compositionally biased region" description="Low complexity" evidence="5">
    <location>
        <begin position="1"/>
        <end position="11"/>
    </location>
</feature>
<dbReference type="GO" id="GO:0009506">
    <property type="term" value="C:plasmodesma"/>
    <property type="evidence" value="ECO:0007669"/>
    <property type="project" value="TreeGrafter"/>
</dbReference>
<dbReference type="RefSeq" id="XP_022146145.1">
    <property type="nucleotide sequence ID" value="XM_022290453.1"/>
</dbReference>
<dbReference type="KEGG" id="mcha:111015429"/>
<gene>
    <name evidence="9" type="primary">LOC111015429</name>
</gene>
<dbReference type="Pfam" id="PF03168">
    <property type="entry name" value="LEA_2"/>
    <property type="match status" value="1"/>
</dbReference>
<keyword evidence="2 6" id="KW-0812">Transmembrane</keyword>
<evidence type="ECO:0000256" key="4">
    <source>
        <dbReference type="ARBA" id="ARBA00023136"/>
    </source>
</evidence>
<feature type="region of interest" description="Disordered" evidence="5">
    <location>
        <begin position="1"/>
        <end position="23"/>
    </location>
</feature>
<dbReference type="Proteomes" id="UP000504603">
    <property type="component" value="Unplaced"/>
</dbReference>
<name>A0A6J1CWG5_MOMCH</name>
<keyword evidence="3 6" id="KW-1133">Transmembrane helix</keyword>
<dbReference type="AlphaFoldDB" id="A0A6J1CWG5"/>
<evidence type="ECO:0000256" key="5">
    <source>
        <dbReference type="SAM" id="MobiDB-lite"/>
    </source>
</evidence>
<evidence type="ECO:0000313" key="8">
    <source>
        <dbReference type="Proteomes" id="UP000504603"/>
    </source>
</evidence>
<evidence type="ECO:0000256" key="2">
    <source>
        <dbReference type="ARBA" id="ARBA00022692"/>
    </source>
</evidence>
<dbReference type="GO" id="GO:0005886">
    <property type="term" value="C:plasma membrane"/>
    <property type="evidence" value="ECO:0007669"/>
    <property type="project" value="TreeGrafter"/>
</dbReference>
<evidence type="ECO:0000256" key="6">
    <source>
        <dbReference type="SAM" id="Phobius"/>
    </source>
</evidence>
<dbReference type="PANTHER" id="PTHR31415:SF9">
    <property type="entry name" value="OS05G0367900 PROTEIN"/>
    <property type="match status" value="1"/>
</dbReference>
<feature type="transmembrane region" description="Helical" evidence="6">
    <location>
        <begin position="42"/>
        <end position="64"/>
    </location>
</feature>
<evidence type="ECO:0000256" key="3">
    <source>
        <dbReference type="ARBA" id="ARBA00022989"/>
    </source>
</evidence>
<proteinExistence type="predicted"/>
<evidence type="ECO:0000313" key="9">
    <source>
        <dbReference type="RefSeq" id="XP_022146145.1"/>
    </source>
</evidence>
<evidence type="ECO:0000259" key="7">
    <source>
        <dbReference type="Pfam" id="PF03168"/>
    </source>
</evidence>
<accession>A0A6J1CWG5</accession>
<dbReference type="InterPro" id="IPR004864">
    <property type="entry name" value="LEA_2"/>
</dbReference>